<dbReference type="Proteomes" id="UP000545507">
    <property type="component" value="Unassembled WGS sequence"/>
</dbReference>
<feature type="compositionally biased region" description="Low complexity" evidence="1">
    <location>
        <begin position="131"/>
        <end position="155"/>
    </location>
</feature>
<dbReference type="SUPFAM" id="SSF48452">
    <property type="entry name" value="TPR-like"/>
    <property type="match status" value="1"/>
</dbReference>
<dbReference type="AlphaFoldDB" id="A0A7Y8GY20"/>
<dbReference type="EMBL" id="VYGV01000011">
    <property type="protein sequence ID" value="NWF46128.1"/>
    <property type="molecule type" value="Genomic_DNA"/>
</dbReference>
<evidence type="ECO:0008006" key="4">
    <source>
        <dbReference type="Google" id="ProtNLM"/>
    </source>
</evidence>
<proteinExistence type="predicted"/>
<gene>
    <name evidence="2" type="ORF">F3K02_12820</name>
</gene>
<comment type="caution">
    <text evidence="2">The sequence shown here is derived from an EMBL/GenBank/DDBJ whole genome shotgun (WGS) entry which is preliminary data.</text>
</comment>
<accession>A0A7Y8GY20</accession>
<name>A0A7Y8GY20_9BURK</name>
<protein>
    <recommendedName>
        <fullName evidence="4">Tetratricopeptide repeat protein</fullName>
    </recommendedName>
</protein>
<reference evidence="2 3" key="1">
    <citation type="submission" date="2019-09" db="EMBL/GenBank/DDBJ databases">
        <title>Hydrogenophaga aromatica sp. nov., isolated from a para-xylene-degrading enrichment culture.</title>
        <authorList>
            <person name="Tancsics A."/>
            <person name="Banerjee S."/>
        </authorList>
    </citation>
    <scope>NUCLEOTIDE SEQUENCE [LARGE SCALE GENOMIC DNA]</scope>
    <source>
        <strain evidence="2 3">D2P1</strain>
    </source>
</reference>
<feature type="region of interest" description="Disordered" evidence="1">
    <location>
        <begin position="122"/>
        <end position="159"/>
    </location>
</feature>
<dbReference type="InterPro" id="IPR011990">
    <property type="entry name" value="TPR-like_helical_dom_sf"/>
</dbReference>
<keyword evidence="3" id="KW-1185">Reference proteome</keyword>
<evidence type="ECO:0000313" key="3">
    <source>
        <dbReference type="Proteomes" id="UP000545507"/>
    </source>
</evidence>
<evidence type="ECO:0000256" key="1">
    <source>
        <dbReference type="SAM" id="MobiDB-lite"/>
    </source>
</evidence>
<organism evidence="2 3">
    <name type="scientific">Hydrogenophaga aromaticivorans</name>
    <dbReference type="NCBI Taxonomy" id="2610898"/>
    <lineage>
        <taxon>Bacteria</taxon>
        <taxon>Pseudomonadati</taxon>
        <taxon>Pseudomonadota</taxon>
        <taxon>Betaproteobacteria</taxon>
        <taxon>Burkholderiales</taxon>
        <taxon>Comamonadaceae</taxon>
        <taxon>Hydrogenophaga</taxon>
    </lineage>
</organism>
<sequence>MAQSSLESTARVALAKGQYQRVLDLYANASETNPAAATAIARYRVAIAAERLKKYSFAMTNLDQALTIDPSGSFASSFSRIKALHESIEKGCSLSNECSVNGPTQANENMIVQEEKIVSNEVSTVTDQPNSPAMDAPSPSLSSPSSDITSMTSSSVDVQADEPERDLAGYMMATIAIMLGLLGWALSRGRALNLVVNPIKRKLSRFRDHWRARSYQTILRISLKDQTAISPLELQMLDSREIIAKLILMIPKEQQGSVLYLRLAQTLEVLERECGRALFNRSGMAGELSIEDQQLLSTQTKLKSKPIDVLTCNSEEVSPAFQRQLWQ</sequence>
<evidence type="ECO:0000313" key="2">
    <source>
        <dbReference type="EMBL" id="NWF46128.1"/>
    </source>
</evidence>
<dbReference type="RefSeq" id="WP_177136033.1">
    <property type="nucleotide sequence ID" value="NZ_VYGV01000011.1"/>
</dbReference>
<dbReference type="Gene3D" id="1.25.40.10">
    <property type="entry name" value="Tetratricopeptide repeat domain"/>
    <property type="match status" value="1"/>
</dbReference>